<dbReference type="SUPFAM" id="SSF54637">
    <property type="entry name" value="Thioesterase/thiol ester dehydrase-isomerase"/>
    <property type="match status" value="1"/>
</dbReference>
<sequence>MTGTPDPHQPDLANPEGYRIWWEERVRFADLDAVGHVNNNAIGVYFEQARVAMLHDCGGFRDDSAWTAVLARSVIDYKAELLYPNTVRIGTRVLRLGTSSLTLGCAIFLGNRCIATQEAVVVIVDKVAHRPTPIPEPLRARLAAA</sequence>
<keyword evidence="4" id="KW-1185">Reference proteome</keyword>
<protein>
    <submittedName>
        <fullName evidence="3">Acyl-CoA thioester hydrolase</fullName>
        <ecNumber evidence="3">3.1.2.-</ecNumber>
    </submittedName>
</protein>
<dbReference type="PANTHER" id="PTHR31793:SF27">
    <property type="entry name" value="NOVEL THIOESTERASE SUPERFAMILY DOMAIN AND SAPOSIN A-TYPE DOMAIN CONTAINING PROTEIN (0610012H03RIK)"/>
    <property type="match status" value="1"/>
</dbReference>
<dbReference type="Proteomes" id="UP001244552">
    <property type="component" value="Unassembled WGS sequence"/>
</dbReference>
<accession>A0ABU0MPU0</accession>
<evidence type="ECO:0000313" key="3">
    <source>
        <dbReference type="EMBL" id="MDQ0535502.1"/>
    </source>
</evidence>
<dbReference type="GO" id="GO:0016787">
    <property type="term" value="F:hydrolase activity"/>
    <property type="evidence" value="ECO:0007669"/>
    <property type="project" value="UniProtKB-KW"/>
</dbReference>
<evidence type="ECO:0000256" key="2">
    <source>
        <dbReference type="ARBA" id="ARBA00022801"/>
    </source>
</evidence>
<reference evidence="3 4" key="1">
    <citation type="submission" date="2023-07" db="EMBL/GenBank/DDBJ databases">
        <title>Genomic Encyclopedia of Type Strains, Phase IV (KMG-IV): sequencing the most valuable type-strain genomes for metagenomic binning, comparative biology and taxonomic classification.</title>
        <authorList>
            <person name="Goeker M."/>
        </authorList>
    </citation>
    <scope>NUCLEOTIDE SEQUENCE [LARGE SCALE GENOMIC DNA]</scope>
    <source>
        <strain evidence="3 4">DSM 19922</strain>
    </source>
</reference>
<gene>
    <name evidence="3" type="ORF">QO018_004384</name>
</gene>
<dbReference type="RefSeq" id="WP_209986250.1">
    <property type="nucleotide sequence ID" value="NZ_JAGINO010000018.1"/>
</dbReference>
<dbReference type="PANTHER" id="PTHR31793">
    <property type="entry name" value="4-HYDROXYBENZOYL-COA THIOESTERASE FAMILY MEMBER"/>
    <property type="match status" value="1"/>
</dbReference>
<dbReference type="CDD" id="cd00586">
    <property type="entry name" value="4HBT"/>
    <property type="match status" value="1"/>
</dbReference>
<dbReference type="EMBL" id="JAUSVU010000018">
    <property type="protein sequence ID" value="MDQ0535502.1"/>
    <property type="molecule type" value="Genomic_DNA"/>
</dbReference>
<dbReference type="InterPro" id="IPR050563">
    <property type="entry name" value="4-hydroxybenzoyl-CoA_TE"/>
</dbReference>
<dbReference type="EC" id="3.1.2.-" evidence="3"/>
<evidence type="ECO:0000313" key="4">
    <source>
        <dbReference type="Proteomes" id="UP001244552"/>
    </source>
</evidence>
<dbReference type="Gene3D" id="3.10.129.10">
    <property type="entry name" value="Hotdog Thioesterase"/>
    <property type="match status" value="1"/>
</dbReference>
<dbReference type="Pfam" id="PF13279">
    <property type="entry name" value="4HBT_2"/>
    <property type="match status" value="1"/>
</dbReference>
<comment type="caution">
    <text evidence="3">The sequence shown here is derived from an EMBL/GenBank/DDBJ whole genome shotgun (WGS) entry which is preliminary data.</text>
</comment>
<comment type="similarity">
    <text evidence="1">Belongs to the 4-hydroxybenzoyl-CoA thioesterase family.</text>
</comment>
<dbReference type="InterPro" id="IPR029069">
    <property type="entry name" value="HotDog_dom_sf"/>
</dbReference>
<organism evidence="3 4">
    <name type="scientific">Azospirillum picis</name>
    <dbReference type="NCBI Taxonomy" id="488438"/>
    <lineage>
        <taxon>Bacteria</taxon>
        <taxon>Pseudomonadati</taxon>
        <taxon>Pseudomonadota</taxon>
        <taxon>Alphaproteobacteria</taxon>
        <taxon>Rhodospirillales</taxon>
        <taxon>Azospirillaceae</taxon>
        <taxon>Azospirillum</taxon>
    </lineage>
</organism>
<keyword evidence="2 3" id="KW-0378">Hydrolase</keyword>
<name>A0ABU0MPU0_9PROT</name>
<proteinExistence type="inferred from homology"/>
<evidence type="ECO:0000256" key="1">
    <source>
        <dbReference type="ARBA" id="ARBA00005953"/>
    </source>
</evidence>